<comment type="caution">
    <text evidence="2">The sequence shown here is derived from an EMBL/GenBank/DDBJ whole genome shotgun (WGS) entry which is preliminary data.</text>
</comment>
<gene>
    <name evidence="2" type="ORF">C1H46_041049</name>
</gene>
<organism evidence="2 3">
    <name type="scientific">Malus baccata</name>
    <name type="common">Siberian crab apple</name>
    <name type="synonym">Pyrus baccata</name>
    <dbReference type="NCBI Taxonomy" id="106549"/>
    <lineage>
        <taxon>Eukaryota</taxon>
        <taxon>Viridiplantae</taxon>
        <taxon>Streptophyta</taxon>
        <taxon>Embryophyta</taxon>
        <taxon>Tracheophyta</taxon>
        <taxon>Spermatophyta</taxon>
        <taxon>Magnoliopsida</taxon>
        <taxon>eudicotyledons</taxon>
        <taxon>Gunneridae</taxon>
        <taxon>Pentapetalae</taxon>
        <taxon>rosids</taxon>
        <taxon>fabids</taxon>
        <taxon>Rosales</taxon>
        <taxon>Rosaceae</taxon>
        <taxon>Amygdaloideae</taxon>
        <taxon>Maleae</taxon>
        <taxon>Malus</taxon>
    </lineage>
</organism>
<name>A0A540KGR1_MALBA</name>
<evidence type="ECO:0000313" key="3">
    <source>
        <dbReference type="Proteomes" id="UP000315295"/>
    </source>
</evidence>
<sequence length="113" mass="12617">MDLMPCGMKSKLGSIQASTSSMETTLTSGNEQSPAKLGPWYSIPGRTAHSESYKLPQVSKVGFLGFGCVFGWREVEREGEGKREEDDERWELGTKRLGSCGWLRQGTRERRGE</sequence>
<feature type="region of interest" description="Disordered" evidence="1">
    <location>
        <begin position="1"/>
        <end position="38"/>
    </location>
</feature>
<reference evidence="2 3" key="1">
    <citation type="journal article" date="2019" name="G3 (Bethesda)">
        <title>Sequencing of a Wild Apple (Malus baccata) Genome Unravels the Differences Between Cultivated and Wild Apple Species Regarding Disease Resistance and Cold Tolerance.</title>
        <authorList>
            <person name="Chen X."/>
        </authorList>
    </citation>
    <scope>NUCLEOTIDE SEQUENCE [LARGE SCALE GENOMIC DNA]</scope>
    <source>
        <strain evidence="3">cv. Shandingzi</strain>
        <tissue evidence="2">Leaves</tissue>
    </source>
</reference>
<evidence type="ECO:0000256" key="1">
    <source>
        <dbReference type="SAM" id="MobiDB-lite"/>
    </source>
</evidence>
<dbReference type="Proteomes" id="UP000315295">
    <property type="component" value="Unassembled WGS sequence"/>
</dbReference>
<protein>
    <submittedName>
        <fullName evidence="2">Uncharacterized protein</fullName>
    </submittedName>
</protein>
<proteinExistence type="predicted"/>
<evidence type="ECO:0000313" key="2">
    <source>
        <dbReference type="EMBL" id="TQD73416.1"/>
    </source>
</evidence>
<keyword evidence="3" id="KW-1185">Reference proteome</keyword>
<dbReference type="EMBL" id="VIEB01001289">
    <property type="protein sequence ID" value="TQD73416.1"/>
    <property type="molecule type" value="Genomic_DNA"/>
</dbReference>
<accession>A0A540KGR1</accession>
<feature type="compositionally biased region" description="Polar residues" evidence="1">
    <location>
        <begin position="13"/>
        <end position="33"/>
    </location>
</feature>
<dbReference type="AlphaFoldDB" id="A0A540KGR1"/>